<comment type="similarity">
    <text evidence="4">Belongs to the RAD18 family.</text>
</comment>
<dbReference type="STRING" id="765440.A0A0C3CCT6"/>
<feature type="compositionally biased region" description="Acidic residues" evidence="20">
    <location>
        <begin position="206"/>
        <end position="216"/>
    </location>
</feature>
<dbReference type="PANTHER" id="PTHR14134:SF2">
    <property type="entry name" value="E3 UBIQUITIN-PROTEIN LIGASE RAD18"/>
    <property type="match status" value="1"/>
</dbReference>
<evidence type="ECO:0000256" key="11">
    <source>
        <dbReference type="ARBA" id="ARBA00022786"/>
    </source>
</evidence>
<sequence length="502" mass="55025">MQLGANADSLLALDTDIPDPTDFHSPSLRQLDSALRCTICSEWFDAPVTLACGHCFCSLCARNYINDKSECPSCRKAVNEVHLRANPVMEEVVSVWKLARPIILELLKADAEHRRSPNKTRKRKRDRSGTSRIPAPQSSEDDIESIAGPSNSTKTKKKTRSPPLSSSIRGGGNGDDGRVDDEENGDDEDDVFEEDVQSVIPTSDSREEELENDVDNTDNPPLSDGLVSCPLCSVRVKLETINTHIDSGCRLNPLVPDGNGDNKEKKRSSLDVKGQWSKIMGGARSAKLKAKATAKGKGKYNETTSDDQADCQPLPKESYAVLKDRKIKDMLLAYQLPTNGDRNTCIARHSRWVMTYNANLDKSLAQRKSPAELRAELRRWEELQKANAKRRERERESGEAVGEDVVRYQKANKTEFARLVEVARGSSFGKGKGESSTNPQSKAPSSTASVSASERGPPRSSVPMKADSVRNRKGVGGGDDDDDDIIVVDSEEELMIVPGAGS</sequence>
<evidence type="ECO:0000256" key="18">
    <source>
        <dbReference type="ARBA" id="ARBA00082369"/>
    </source>
</evidence>
<gene>
    <name evidence="22" type="ORF">PILCRDRAFT_815020</name>
</gene>
<reference evidence="22 23" key="1">
    <citation type="submission" date="2014-04" db="EMBL/GenBank/DDBJ databases">
        <authorList>
            <consortium name="DOE Joint Genome Institute"/>
            <person name="Kuo A."/>
            <person name="Tarkka M."/>
            <person name="Buscot F."/>
            <person name="Kohler A."/>
            <person name="Nagy L.G."/>
            <person name="Floudas D."/>
            <person name="Copeland A."/>
            <person name="Barry K.W."/>
            <person name="Cichocki N."/>
            <person name="Veneault-Fourrey C."/>
            <person name="LaButti K."/>
            <person name="Lindquist E.A."/>
            <person name="Lipzen A."/>
            <person name="Lundell T."/>
            <person name="Morin E."/>
            <person name="Murat C."/>
            <person name="Sun H."/>
            <person name="Tunlid A."/>
            <person name="Henrissat B."/>
            <person name="Grigoriev I.V."/>
            <person name="Hibbett D.S."/>
            <person name="Martin F."/>
            <person name="Nordberg H.P."/>
            <person name="Cantor M.N."/>
            <person name="Hua S.X."/>
        </authorList>
    </citation>
    <scope>NUCLEOTIDE SEQUENCE [LARGE SCALE GENOMIC DNA]</scope>
    <source>
        <strain evidence="22 23">F 1598</strain>
    </source>
</reference>
<dbReference type="AlphaFoldDB" id="A0A0C3CCT6"/>
<feature type="domain" description="RING-type" evidence="21">
    <location>
        <begin position="37"/>
        <end position="75"/>
    </location>
</feature>
<dbReference type="EC" id="2.3.2.27" evidence="5"/>
<dbReference type="GO" id="GO:0003697">
    <property type="term" value="F:single-stranded DNA binding"/>
    <property type="evidence" value="ECO:0007669"/>
    <property type="project" value="InterPro"/>
</dbReference>
<evidence type="ECO:0000256" key="6">
    <source>
        <dbReference type="ARBA" id="ARBA00015551"/>
    </source>
</evidence>
<dbReference type="InParanoid" id="A0A0C3CCT6"/>
<evidence type="ECO:0000259" key="21">
    <source>
        <dbReference type="PROSITE" id="PS50089"/>
    </source>
</evidence>
<evidence type="ECO:0000256" key="1">
    <source>
        <dbReference type="ARBA" id="ARBA00000900"/>
    </source>
</evidence>
<dbReference type="GO" id="GO:0097505">
    <property type="term" value="C:Rad6-Rad18 complex"/>
    <property type="evidence" value="ECO:0007669"/>
    <property type="project" value="TreeGrafter"/>
</dbReference>
<keyword evidence="7" id="KW-0808">Transferase</keyword>
<name>A0A0C3CCT6_PILCF</name>
<evidence type="ECO:0000256" key="15">
    <source>
        <dbReference type="ARBA" id="ARBA00023242"/>
    </source>
</evidence>
<dbReference type="InterPro" id="IPR013083">
    <property type="entry name" value="Znf_RING/FYVE/PHD"/>
</dbReference>
<keyword evidence="15" id="KW-0539">Nucleus</keyword>
<dbReference type="FunFam" id="3.30.40.10:FF:000172">
    <property type="entry name" value="E3 ubiquitin-protein ligase RAD18"/>
    <property type="match status" value="1"/>
</dbReference>
<dbReference type="PROSITE" id="PS50089">
    <property type="entry name" value="ZF_RING_2"/>
    <property type="match status" value="1"/>
</dbReference>
<keyword evidence="9" id="KW-0227">DNA damage</keyword>
<dbReference type="SMART" id="SM00184">
    <property type="entry name" value="RING"/>
    <property type="match status" value="1"/>
</dbReference>
<evidence type="ECO:0000256" key="3">
    <source>
        <dbReference type="ARBA" id="ARBA00004906"/>
    </source>
</evidence>
<organism evidence="22 23">
    <name type="scientific">Piloderma croceum (strain F 1598)</name>
    <dbReference type="NCBI Taxonomy" id="765440"/>
    <lineage>
        <taxon>Eukaryota</taxon>
        <taxon>Fungi</taxon>
        <taxon>Dikarya</taxon>
        <taxon>Basidiomycota</taxon>
        <taxon>Agaricomycotina</taxon>
        <taxon>Agaricomycetes</taxon>
        <taxon>Agaricomycetidae</taxon>
        <taxon>Atheliales</taxon>
        <taxon>Atheliaceae</taxon>
        <taxon>Piloderma</taxon>
    </lineage>
</organism>
<feature type="compositionally biased region" description="Acidic residues" evidence="20">
    <location>
        <begin position="478"/>
        <end position="494"/>
    </location>
</feature>
<comment type="subcellular location">
    <subcellularLocation>
        <location evidence="2">Nucleus</location>
    </subcellularLocation>
</comment>
<accession>A0A0C3CCT6</accession>
<dbReference type="OrthoDB" id="9049620at2759"/>
<dbReference type="InterPro" id="IPR039577">
    <property type="entry name" value="Rad18"/>
</dbReference>
<proteinExistence type="inferred from homology"/>
<dbReference type="Gene3D" id="3.30.40.10">
    <property type="entry name" value="Zinc/RING finger domain, C3HC4 (zinc finger)"/>
    <property type="match status" value="1"/>
</dbReference>
<dbReference type="EMBL" id="KN832979">
    <property type="protein sequence ID" value="KIM87497.1"/>
    <property type="molecule type" value="Genomic_DNA"/>
</dbReference>
<feature type="compositionally biased region" description="Basic residues" evidence="20">
    <location>
        <begin position="116"/>
        <end position="126"/>
    </location>
</feature>
<protein>
    <recommendedName>
        <fullName evidence="6">Postreplication repair E3 ubiquitin-protein ligase RAD18</fullName>
        <ecNumber evidence="5">2.3.2.27</ecNumber>
    </recommendedName>
    <alternativeName>
        <fullName evidence="17">Postreplication repair E3 ubiquitin-protein ligase rad18</fullName>
    </alternativeName>
    <alternativeName>
        <fullName evidence="16 18">RING-type E3 ubiquitin transferase RAD18</fullName>
    </alternativeName>
</protein>
<dbReference type="GO" id="GO:0005634">
    <property type="term" value="C:nucleus"/>
    <property type="evidence" value="ECO:0007669"/>
    <property type="project" value="UniProtKB-SubCell"/>
</dbReference>
<dbReference type="FunCoup" id="A0A0C3CCT6">
    <property type="interactions" value="177"/>
</dbReference>
<dbReference type="SUPFAM" id="SSF57850">
    <property type="entry name" value="RING/U-box"/>
    <property type="match status" value="1"/>
</dbReference>
<feature type="region of interest" description="Disordered" evidence="20">
    <location>
        <begin position="113"/>
        <end position="224"/>
    </location>
</feature>
<dbReference type="InterPro" id="IPR006642">
    <property type="entry name" value="Rad18_UBZ4"/>
</dbReference>
<feature type="region of interest" description="Disordered" evidence="20">
    <location>
        <begin position="251"/>
        <end position="272"/>
    </location>
</feature>
<dbReference type="PANTHER" id="PTHR14134">
    <property type="entry name" value="E3 UBIQUITIN-PROTEIN LIGASE RAD18"/>
    <property type="match status" value="1"/>
</dbReference>
<evidence type="ECO:0000256" key="9">
    <source>
        <dbReference type="ARBA" id="ARBA00022763"/>
    </source>
</evidence>
<dbReference type="GO" id="GO:0006513">
    <property type="term" value="P:protein monoubiquitination"/>
    <property type="evidence" value="ECO:0007669"/>
    <property type="project" value="InterPro"/>
</dbReference>
<keyword evidence="12" id="KW-0862">Zinc</keyword>
<dbReference type="InterPro" id="IPR001841">
    <property type="entry name" value="Znf_RING"/>
</dbReference>
<evidence type="ECO:0000256" key="7">
    <source>
        <dbReference type="ARBA" id="ARBA00022679"/>
    </source>
</evidence>
<evidence type="ECO:0000313" key="22">
    <source>
        <dbReference type="EMBL" id="KIM87497.1"/>
    </source>
</evidence>
<dbReference type="GO" id="GO:0061630">
    <property type="term" value="F:ubiquitin protein ligase activity"/>
    <property type="evidence" value="ECO:0007669"/>
    <property type="project" value="UniProtKB-EC"/>
</dbReference>
<dbReference type="InterPro" id="IPR017907">
    <property type="entry name" value="Znf_RING_CS"/>
</dbReference>
<feature type="compositionally biased region" description="Acidic residues" evidence="20">
    <location>
        <begin position="178"/>
        <end position="196"/>
    </location>
</feature>
<dbReference type="PROSITE" id="PS00518">
    <property type="entry name" value="ZF_RING_1"/>
    <property type="match status" value="1"/>
</dbReference>
<evidence type="ECO:0000256" key="2">
    <source>
        <dbReference type="ARBA" id="ARBA00004123"/>
    </source>
</evidence>
<dbReference type="SMART" id="SM00734">
    <property type="entry name" value="ZnF_Rad18"/>
    <property type="match status" value="1"/>
</dbReference>
<comment type="pathway">
    <text evidence="3">Protein modification; protein ubiquitination.</text>
</comment>
<evidence type="ECO:0000256" key="20">
    <source>
        <dbReference type="SAM" id="MobiDB-lite"/>
    </source>
</evidence>
<evidence type="ECO:0000256" key="17">
    <source>
        <dbReference type="ARBA" id="ARBA00074353"/>
    </source>
</evidence>
<evidence type="ECO:0000256" key="19">
    <source>
        <dbReference type="PROSITE-ProRule" id="PRU00175"/>
    </source>
</evidence>
<keyword evidence="10 19" id="KW-0863">Zinc-finger</keyword>
<evidence type="ECO:0000256" key="4">
    <source>
        <dbReference type="ARBA" id="ARBA00009506"/>
    </source>
</evidence>
<dbReference type="GO" id="GO:0006281">
    <property type="term" value="P:DNA repair"/>
    <property type="evidence" value="ECO:0007669"/>
    <property type="project" value="UniProtKB-KW"/>
</dbReference>
<comment type="catalytic activity">
    <reaction evidence="1">
        <text>S-ubiquitinyl-[E2 ubiquitin-conjugating enzyme]-L-cysteine + [acceptor protein]-L-lysine = [E2 ubiquitin-conjugating enzyme]-L-cysteine + N(6)-ubiquitinyl-[acceptor protein]-L-lysine.</text>
        <dbReference type="EC" id="2.3.2.27"/>
    </reaction>
</comment>
<dbReference type="Pfam" id="PF13923">
    <property type="entry name" value="zf-C3HC4_2"/>
    <property type="match status" value="1"/>
</dbReference>
<feature type="compositionally biased region" description="Basic and acidic residues" evidence="20">
    <location>
        <begin position="260"/>
        <end position="270"/>
    </location>
</feature>
<evidence type="ECO:0000256" key="8">
    <source>
        <dbReference type="ARBA" id="ARBA00022723"/>
    </source>
</evidence>
<feature type="compositionally biased region" description="Polar residues" evidence="20">
    <location>
        <begin position="437"/>
        <end position="452"/>
    </location>
</feature>
<dbReference type="HOGENOM" id="CLU_028491_3_0_1"/>
<evidence type="ECO:0000256" key="12">
    <source>
        <dbReference type="ARBA" id="ARBA00022833"/>
    </source>
</evidence>
<dbReference type="GO" id="GO:0006301">
    <property type="term" value="P:DNA damage tolerance"/>
    <property type="evidence" value="ECO:0007669"/>
    <property type="project" value="InterPro"/>
</dbReference>
<keyword evidence="23" id="KW-1185">Reference proteome</keyword>
<reference evidence="23" key="2">
    <citation type="submission" date="2015-01" db="EMBL/GenBank/DDBJ databases">
        <title>Evolutionary Origins and Diversification of the Mycorrhizal Mutualists.</title>
        <authorList>
            <consortium name="DOE Joint Genome Institute"/>
            <consortium name="Mycorrhizal Genomics Consortium"/>
            <person name="Kohler A."/>
            <person name="Kuo A."/>
            <person name="Nagy L.G."/>
            <person name="Floudas D."/>
            <person name="Copeland A."/>
            <person name="Barry K.W."/>
            <person name="Cichocki N."/>
            <person name="Veneault-Fourrey C."/>
            <person name="LaButti K."/>
            <person name="Lindquist E.A."/>
            <person name="Lipzen A."/>
            <person name="Lundell T."/>
            <person name="Morin E."/>
            <person name="Murat C."/>
            <person name="Riley R."/>
            <person name="Ohm R."/>
            <person name="Sun H."/>
            <person name="Tunlid A."/>
            <person name="Henrissat B."/>
            <person name="Grigoriev I.V."/>
            <person name="Hibbett D.S."/>
            <person name="Martin F."/>
        </authorList>
    </citation>
    <scope>NUCLEOTIDE SEQUENCE [LARGE SCALE GENOMIC DNA]</scope>
    <source>
        <strain evidence="23">F 1598</strain>
    </source>
</reference>
<feature type="region of interest" description="Disordered" evidence="20">
    <location>
        <begin position="427"/>
        <end position="502"/>
    </location>
</feature>
<keyword evidence="13" id="KW-0238">DNA-binding</keyword>
<evidence type="ECO:0000256" key="13">
    <source>
        <dbReference type="ARBA" id="ARBA00023125"/>
    </source>
</evidence>
<dbReference type="GO" id="GO:0008270">
    <property type="term" value="F:zinc ion binding"/>
    <property type="evidence" value="ECO:0007669"/>
    <property type="project" value="UniProtKB-KW"/>
</dbReference>
<evidence type="ECO:0000256" key="10">
    <source>
        <dbReference type="ARBA" id="ARBA00022771"/>
    </source>
</evidence>
<evidence type="ECO:0000313" key="23">
    <source>
        <dbReference type="Proteomes" id="UP000054166"/>
    </source>
</evidence>
<dbReference type="Proteomes" id="UP000054166">
    <property type="component" value="Unassembled WGS sequence"/>
</dbReference>
<evidence type="ECO:0000256" key="16">
    <source>
        <dbReference type="ARBA" id="ARBA00031783"/>
    </source>
</evidence>
<keyword evidence="11" id="KW-0833">Ubl conjugation pathway</keyword>
<keyword evidence="14" id="KW-0234">DNA repair</keyword>
<keyword evidence="8" id="KW-0479">Metal-binding</keyword>
<evidence type="ECO:0000256" key="5">
    <source>
        <dbReference type="ARBA" id="ARBA00012483"/>
    </source>
</evidence>
<evidence type="ECO:0000256" key="14">
    <source>
        <dbReference type="ARBA" id="ARBA00023204"/>
    </source>
</evidence>